<name>A0A1I8FPP3_9PLAT</name>
<organism evidence="2 3">
    <name type="scientific">Macrostomum lignano</name>
    <dbReference type="NCBI Taxonomy" id="282301"/>
    <lineage>
        <taxon>Eukaryota</taxon>
        <taxon>Metazoa</taxon>
        <taxon>Spiralia</taxon>
        <taxon>Lophotrochozoa</taxon>
        <taxon>Platyhelminthes</taxon>
        <taxon>Rhabditophora</taxon>
        <taxon>Macrostomorpha</taxon>
        <taxon>Macrostomida</taxon>
        <taxon>Macrostomidae</taxon>
        <taxon>Macrostomum</taxon>
    </lineage>
</organism>
<evidence type="ECO:0000313" key="3">
    <source>
        <dbReference type="WBParaSite" id="maker-unitig_41517-snap-gene-0.1-mRNA-1"/>
    </source>
</evidence>
<keyword evidence="2" id="KW-1185">Reference proteome</keyword>
<dbReference type="WBParaSite" id="maker-unitig_41517-snap-gene-0.1-mRNA-1">
    <property type="protein sequence ID" value="maker-unitig_41517-snap-gene-0.1-mRNA-1"/>
    <property type="gene ID" value="maker-unitig_41517-snap-gene-0.1"/>
</dbReference>
<sequence>LSFQKHREHGGGARAANSKSQLLAEKQKFDNSSSRVVAIAVDGGEQSKRRAFDYFICGACIDGRRSRLAFNSGLSAPAGAAK</sequence>
<evidence type="ECO:0000256" key="1">
    <source>
        <dbReference type="SAM" id="MobiDB-lite"/>
    </source>
</evidence>
<evidence type="ECO:0000313" key="2">
    <source>
        <dbReference type="Proteomes" id="UP000095280"/>
    </source>
</evidence>
<reference evidence="3" key="1">
    <citation type="submission" date="2016-11" db="UniProtKB">
        <authorList>
            <consortium name="WormBaseParasite"/>
        </authorList>
    </citation>
    <scope>IDENTIFICATION</scope>
</reference>
<proteinExistence type="predicted"/>
<dbReference type="AlphaFoldDB" id="A0A1I8FPP3"/>
<dbReference type="Proteomes" id="UP000095280">
    <property type="component" value="Unplaced"/>
</dbReference>
<protein>
    <submittedName>
        <fullName evidence="3">Kinesin motor domain-containing protein</fullName>
    </submittedName>
</protein>
<accession>A0A1I8FPP3</accession>
<feature type="region of interest" description="Disordered" evidence="1">
    <location>
        <begin position="1"/>
        <end position="21"/>
    </location>
</feature>